<dbReference type="EMBL" id="RBIG01000003">
    <property type="protein sequence ID" value="RKQ68369.1"/>
    <property type="molecule type" value="Genomic_DNA"/>
</dbReference>
<feature type="compositionally biased region" description="Basic and acidic residues" evidence="1">
    <location>
        <begin position="11"/>
        <end position="40"/>
    </location>
</feature>
<comment type="caution">
    <text evidence="2">The sequence shown here is derived from an EMBL/GenBank/DDBJ whole genome shotgun (WGS) entry which is preliminary data.</text>
</comment>
<evidence type="ECO:0000256" key="1">
    <source>
        <dbReference type="SAM" id="MobiDB-lite"/>
    </source>
</evidence>
<sequence length="63" mass="7245">MAFKPNYNQQRAERNRAKEQKKKEKLQRKEEEVAKRKGLLDGEPADSDTDDSGTSDAPPEIRD</sequence>
<protein>
    <submittedName>
        <fullName evidence="2">Uncharacterized protein</fullName>
    </submittedName>
</protein>
<reference evidence="2 3" key="1">
    <citation type="submission" date="2018-10" db="EMBL/GenBank/DDBJ databases">
        <title>Comparative analysis of microorganisms from saline springs in Andes Mountain Range, Colombia.</title>
        <authorList>
            <person name="Rubin E."/>
        </authorList>
    </citation>
    <scope>NUCLEOTIDE SEQUENCE [LARGE SCALE GENOMIC DNA]</scope>
    <source>
        <strain evidence="2 3">USBA 36</strain>
    </source>
</reference>
<dbReference type="Proteomes" id="UP000277424">
    <property type="component" value="Unassembled WGS sequence"/>
</dbReference>
<proteinExistence type="predicted"/>
<evidence type="ECO:0000313" key="2">
    <source>
        <dbReference type="EMBL" id="RKQ68369.1"/>
    </source>
</evidence>
<name>A0A420WBG5_9PROT</name>
<feature type="compositionally biased region" description="Acidic residues" evidence="1">
    <location>
        <begin position="43"/>
        <end position="53"/>
    </location>
</feature>
<dbReference type="AlphaFoldDB" id="A0A420WBG5"/>
<feature type="compositionally biased region" description="Polar residues" evidence="1">
    <location>
        <begin position="1"/>
        <end position="10"/>
    </location>
</feature>
<evidence type="ECO:0000313" key="3">
    <source>
        <dbReference type="Proteomes" id="UP000277424"/>
    </source>
</evidence>
<dbReference type="RefSeq" id="WP_121220981.1">
    <property type="nucleotide sequence ID" value="NZ_RBIG01000003.1"/>
</dbReference>
<accession>A0A420WBG5</accession>
<organism evidence="2 3">
    <name type="scientific">Oceanibaculum indicum</name>
    <dbReference type="NCBI Taxonomy" id="526216"/>
    <lineage>
        <taxon>Bacteria</taxon>
        <taxon>Pseudomonadati</taxon>
        <taxon>Pseudomonadota</taxon>
        <taxon>Alphaproteobacteria</taxon>
        <taxon>Rhodospirillales</taxon>
        <taxon>Oceanibaculaceae</taxon>
        <taxon>Oceanibaculum</taxon>
    </lineage>
</organism>
<feature type="region of interest" description="Disordered" evidence="1">
    <location>
        <begin position="1"/>
        <end position="63"/>
    </location>
</feature>
<feature type="compositionally biased region" description="Low complexity" evidence="1">
    <location>
        <begin position="54"/>
        <end position="63"/>
    </location>
</feature>
<gene>
    <name evidence="2" type="ORF">BCL74_2848</name>
</gene>